<dbReference type="eggNOG" id="ENOG5032TD0">
    <property type="taxonomic scope" value="Bacteria"/>
</dbReference>
<accession>T2G9K5</accession>
<dbReference type="PATRIC" id="fig|1121448.10.peg.990"/>
<keyword evidence="3" id="KW-1185">Reference proteome</keyword>
<sequence>MRLPACRMLPVLCLAAVLALACIRPATAEPVRKTGALIHVPAYSHIYQGSRNKPFLLTVILAVRNVDPARPVSIESIQYFDGDGKHLEVFDVNKKVLGPLAALEMIIDESDKRGGAGAGFLVRWKADAPVAPPLVETVMISTTGGQGISFVCRGEEVPE</sequence>
<dbReference type="Proteomes" id="UP000016587">
    <property type="component" value="Chromosome"/>
</dbReference>
<keyword evidence="1" id="KW-0732">Signal</keyword>
<evidence type="ECO:0000313" key="2">
    <source>
        <dbReference type="EMBL" id="AGW12864.1"/>
    </source>
</evidence>
<evidence type="ECO:0000313" key="3">
    <source>
        <dbReference type="Proteomes" id="UP000016587"/>
    </source>
</evidence>
<name>T2G9K5_MEGG1</name>
<dbReference type="EMBL" id="CP006585">
    <property type="protein sequence ID" value="AGW12864.1"/>
    <property type="molecule type" value="Genomic_DNA"/>
</dbReference>
<reference evidence="3" key="2">
    <citation type="submission" date="2013-07" db="EMBL/GenBank/DDBJ databases">
        <authorList>
            <person name="Morais-Silva F.O."/>
            <person name="Rezende A.M."/>
            <person name="Pimentel C."/>
            <person name="Resende D.M."/>
            <person name="Santos C.I."/>
            <person name="Clemente C."/>
            <person name="de Oliveira L.M."/>
            <person name="da Silva S.M."/>
            <person name="Costa D.A."/>
            <person name="Varela-Raposo A."/>
            <person name="Horacio E.C.A."/>
            <person name="Matos M."/>
            <person name="Flores O."/>
            <person name="Ruiz J.C."/>
            <person name="Rodrigues-Pousada C."/>
        </authorList>
    </citation>
    <scope>NUCLEOTIDE SEQUENCE [LARGE SCALE GENOMIC DNA]</scope>
    <source>
        <strain evidence="3">ATCC 19364 / DSM 1382 / NCIMB 9332 / VKM B-1759</strain>
    </source>
</reference>
<feature type="signal peptide" evidence="1">
    <location>
        <begin position="1"/>
        <end position="28"/>
    </location>
</feature>
<organism evidence="2 3">
    <name type="scientific">Megalodesulfovibrio gigas (strain ATCC 19364 / DSM 1382 / NCIMB 9332 / VKM B-1759)</name>
    <name type="common">Desulfovibrio gigas</name>
    <dbReference type="NCBI Taxonomy" id="1121448"/>
    <lineage>
        <taxon>Bacteria</taxon>
        <taxon>Pseudomonadati</taxon>
        <taxon>Thermodesulfobacteriota</taxon>
        <taxon>Desulfovibrionia</taxon>
        <taxon>Desulfovibrionales</taxon>
        <taxon>Desulfovibrionaceae</taxon>
        <taxon>Megalodesulfovibrio</taxon>
    </lineage>
</organism>
<gene>
    <name evidence="2" type="ORF">DGI_0985</name>
</gene>
<evidence type="ECO:0008006" key="4">
    <source>
        <dbReference type="Google" id="ProtNLM"/>
    </source>
</evidence>
<reference evidence="2 3" key="1">
    <citation type="journal article" date="2013" name="J. Bacteriol.">
        <title>Roles of HynAB and Ech, the only two hydrogenases found in the model sulfate reducer Desulfovibrio gigas.</title>
        <authorList>
            <person name="Morais-Silva F.O."/>
            <person name="Santos C.I."/>
            <person name="Rodrigues R."/>
            <person name="Pereira I.A."/>
            <person name="Rodrigues-Pousada C."/>
        </authorList>
    </citation>
    <scope>NUCLEOTIDE SEQUENCE [LARGE SCALE GENOMIC DNA]</scope>
    <source>
        <strain evidence="3">ATCC 19364 / DSM 1382 / NCIMB 9332 / VKM B-1759</strain>
    </source>
</reference>
<dbReference type="AlphaFoldDB" id="T2G9K5"/>
<dbReference type="KEGG" id="dgg:DGI_0985"/>
<proteinExistence type="predicted"/>
<dbReference type="STRING" id="1121448.DGI_0985"/>
<protein>
    <recommendedName>
        <fullName evidence="4">DUF3124 domain-containing protein</fullName>
    </recommendedName>
</protein>
<dbReference type="Pfam" id="PF11322">
    <property type="entry name" value="DUF3124"/>
    <property type="match status" value="1"/>
</dbReference>
<dbReference type="InterPro" id="IPR021471">
    <property type="entry name" value="DUF3124"/>
</dbReference>
<dbReference type="HOGENOM" id="CLU_112039_3_0_7"/>
<feature type="chain" id="PRO_5004599706" description="DUF3124 domain-containing protein" evidence="1">
    <location>
        <begin position="29"/>
        <end position="159"/>
    </location>
</feature>
<dbReference type="PROSITE" id="PS51257">
    <property type="entry name" value="PROKAR_LIPOPROTEIN"/>
    <property type="match status" value="1"/>
</dbReference>
<evidence type="ECO:0000256" key="1">
    <source>
        <dbReference type="SAM" id="SignalP"/>
    </source>
</evidence>